<dbReference type="GO" id="GO:0004527">
    <property type="term" value="F:exonuclease activity"/>
    <property type="evidence" value="ECO:0007669"/>
    <property type="project" value="UniProtKB-KW"/>
</dbReference>
<dbReference type="SUPFAM" id="SSF56219">
    <property type="entry name" value="DNase I-like"/>
    <property type="match status" value="1"/>
</dbReference>
<keyword evidence="2" id="KW-0378">Hydrolase</keyword>
<dbReference type="Gene3D" id="3.60.10.10">
    <property type="entry name" value="Endonuclease/exonuclease/phosphatase"/>
    <property type="match status" value="1"/>
</dbReference>
<dbReference type="InterPro" id="IPR005135">
    <property type="entry name" value="Endo/exonuclease/phosphatase"/>
</dbReference>
<protein>
    <submittedName>
        <fullName evidence="2">Endonuclease/Exonuclease/phosphatase family</fullName>
    </submittedName>
</protein>
<keyword evidence="2" id="KW-0540">Nuclease</keyword>
<keyword evidence="2" id="KW-0269">Exonuclease</keyword>
<feature type="domain" description="Endonuclease/exonuclease/phosphatase" evidence="1">
    <location>
        <begin position="75"/>
        <end position="391"/>
    </location>
</feature>
<dbReference type="PANTHER" id="PTHR42834">
    <property type="entry name" value="ENDONUCLEASE/EXONUCLEASE/PHOSPHATASE FAMILY PROTEIN (AFU_ORTHOLOGUE AFUA_3G09210)"/>
    <property type="match status" value="1"/>
</dbReference>
<accession>A0A379DG85</accession>
<dbReference type="PANTHER" id="PTHR42834:SF1">
    <property type="entry name" value="ENDONUCLEASE_EXONUCLEASE_PHOSPHATASE FAMILY PROTEIN (AFU_ORTHOLOGUE AFUA_3G09210)"/>
    <property type="match status" value="1"/>
</dbReference>
<dbReference type="Pfam" id="PF19580">
    <property type="entry name" value="Exo_endo_phos_3"/>
    <property type="match status" value="1"/>
</dbReference>
<reference evidence="2 3" key="1">
    <citation type="submission" date="2018-06" db="EMBL/GenBank/DDBJ databases">
        <authorList>
            <consortium name="Pathogen Informatics"/>
            <person name="Doyle S."/>
        </authorList>
    </citation>
    <scope>NUCLEOTIDE SEQUENCE [LARGE SCALE GENOMIC DNA]</scope>
    <source>
        <strain evidence="2 3">NCTC13100</strain>
    </source>
</reference>
<evidence type="ECO:0000313" key="3">
    <source>
        <dbReference type="Proteomes" id="UP000254263"/>
    </source>
</evidence>
<gene>
    <name evidence="2" type="ORF">NCTC13100_00490</name>
</gene>
<proteinExistence type="predicted"/>
<dbReference type="EMBL" id="UGTI01000001">
    <property type="protein sequence ID" value="SUB77369.1"/>
    <property type="molecule type" value="Genomic_DNA"/>
</dbReference>
<evidence type="ECO:0000313" key="2">
    <source>
        <dbReference type="EMBL" id="SUB77369.1"/>
    </source>
</evidence>
<dbReference type="Proteomes" id="UP000254263">
    <property type="component" value="Unassembled WGS sequence"/>
</dbReference>
<sequence>MERMQRGKVYPNIAVTVWKKAVGYRENHNRKRNRMKKTIRRYTGILLLTMGVFPLSCAQNHSADTCRKERSLFRVMCYNVENLFDLEDDPEKDDEDFLPEGKMNWTKTRYNRKINQIGEVISRAGQWDWPAIVGLTEVESDLALKDLVSTSILRNRGYKYMITDSPDKRGVDVALLYLPEYFKPVRRNEFTVHFSTDPEKRSRNILYVSGQLPNGSLLHVMVCHLPSRREGARETAIFRRETAAVMRRMCDSLAKNDNDANILIMGDFNGNPQEAATTHELRAGLLLPKHAPEKIRSYPPQLYNLFGEHETANPSGSYVYKGRWTQLDQMIISESLLLKNGTMSYVPGSAHTMYEKFLLHFYDDGIRDPVPERTYTGPVYKGGYSDHLPIVADFLVMP</sequence>
<name>A0A379DG85_9PORP</name>
<dbReference type="InterPro" id="IPR036691">
    <property type="entry name" value="Endo/exonu/phosph_ase_sf"/>
</dbReference>
<organism evidence="2 3">
    <name type="scientific">Porphyromonas macacae</name>
    <dbReference type="NCBI Taxonomy" id="28115"/>
    <lineage>
        <taxon>Bacteria</taxon>
        <taxon>Pseudomonadati</taxon>
        <taxon>Bacteroidota</taxon>
        <taxon>Bacteroidia</taxon>
        <taxon>Bacteroidales</taxon>
        <taxon>Porphyromonadaceae</taxon>
        <taxon>Porphyromonas</taxon>
    </lineage>
</organism>
<dbReference type="AlphaFoldDB" id="A0A379DG85"/>
<dbReference type="GO" id="GO:0004519">
    <property type="term" value="F:endonuclease activity"/>
    <property type="evidence" value="ECO:0007669"/>
    <property type="project" value="UniProtKB-KW"/>
</dbReference>
<keyword evidence="2" id="KW-0255">Endonuclease</keyword>
<evidence type="ECO:0000259" key="1">
    <source>
        <dbReference type="Pfam" id="PF19580"/>
    </source>
</evidence>